<dbReference type="AlphaFoldDB" id="A0ABD6FJX8"/>
<dbReference type="EMBL" id="QGUI02000375">
    <property type="protein sequence ID" value="MFO7194183.1"/>
    <property type="molecule type" value="Genomic_DNA"/>
</dbReference>
<feature type="domain" description="Phospholipid/glycerol acyltransferase" evidence="3">
    <location>
        <begin position="39"/>
        <end position="158"/>
    </location>
</feature>
<dbReference type="SMART" id="SM00563">
    <property type="entry name" value="PlsC"/>
    <property type="match status" value="1"/>
</dbReference>
<dbReference type="CDD" id="cd07989">
    <property type="entry name" value="LPLAT_AGPAT-like"/>
    <property type="match status" value="1"/>
</dbReference>
<gene>
    <name evidence="4" type="ORF">DIU77_018225</name>
</gene>
<evidence type="ECO:0000259" key="3">
    <source>
        <dbReference type="SMART" id="SM00563"/>
    </source>
</evidence>
<organism evidence="4 5">
    <name type="scientific">Thermocrispum agreste</name>
    <dbReference type="NCBI Taxonomy" id="37925"/>
    <lineage>
        <taxon>Bacteria</taxon>
        <taxon>Bacillati</taxon>
        <taxon>Actinomycetota</taxon>
        <taxon>Actinomycetes</taxon>
        <taxon>Pseudonocardiales</taxon>
        <taxon>Pseudonocardiaceae</taxon>
        <taxon>Thermocrispum</taxon>
    </lineage>
</organism>
<dbReference type="PANTHER" id="PTHR10434:SF11">
    <property type="entry name" value="1-ACYL-SN-GLYCEROL-3-PHOSPHATE ACYLTRANSFERASE"/>
    <property type="match status" value="1"/>
</dbReference>
<keyword evidence="2 4" id="KW-0012">Acyltransferase</keyword>
<accession>A0ABD6FJX8</accession>
<dbReference type="SUPFAM" id="SSF69593">
    <property type="entry name" value="Glycerol-3-phosphate (1)-acyltransferase"/>
    <property type="match status" value="1"/>
</dbReference>
<dbReference type="InterPro" id="IPR002123">
    <property type="entry name" value="Plipid/glycerol_acylTrfase"/>
</dbReference>
<keyword evidence="1" id="KW-0808">Transferase</keyword>
<proteinExistence type="predicted"/>
<evidence type="ECO:0000256" key="2">
    <source>
        <dbReference type="ARBA" id="ARBA00023315"/>
    </source>
</evidence>
<dbReference type="Pfam" id="PF01553">
    <property type="entry name" value="Acyltransferase"/>
    <property type="match status" value="1"/>
</dbReference>
<evidence type="ECO:0000313" key="4">
    <source>
        <dbReference type="EMBL" id="MFO7194183.1"/>
    </source>
</evidence>
<sequence length="230" mass="25167">MDARSALQQIIRNVLAPIARFVYRPVVEGADRVPRTGPLIVAANHRAAIDTWVIPFVAPRPVKFLGKAEYFRGKGLRGRMFAAFLSALGFIPVERGNAYAGLQALNAARKVLEAGEAFGIYPEGTRSRDGKLHRGHTGVAQLALVTGAPVIPVALIGTEKVLPVGKRIPRLAKVTVRFGEPLDFSRYRGLESSPAVRRAVTDEIMYAILELSDQEYVDRYHKRPDEAAAA</sequence>
<protein>
    <submittedName>
        <fullName evidence="4">Lysophospholipid acyltransferase family protein</fullName>
    </submittedName>
</protein>
<evidence type="ECO:0000313" key="5">
    <source>
        <dbReference type="Proteomes" id="UP000249324"/>
    </source>
</evidence>
<dbReference type="GO" id="GO:0016746">
    <property type="term" value="F:acyltransferase activity"/>
    <property type="evidence" value="ECO:0007669"/>
    <property type="project" value="UniProtKB-KW"/>
</dbReference>
<evidence type="ECO:0000256" key="1">
    <source>
        <dbReference type="ARBA" id="ARBA00022679"/>
    </source>
</evidence>
<dbReference type="Proteomes" id="UP000249324">
    <property type="component" value="Unassembled WGS sequence"/>
</dbReference>
<dbReference type="PANTHER" id="PTHR10434">
    <property type="entry name" value="1-ACYL-SN-GLYCEROL-3-PHOSPHATE ACYLTRANSFERASE"/>
    <property type="match status" value="1"/>
</dbReference>
<name>A0ABD6FJX8_9PSEU</name>
<reference evidence="4 5" key="1">
    <citation type="journal article" date="2021" name="BMC Genomics">
        <title>Genome-resolved metagenome and metatranscriptome analyses of thermophilic composting reveal key bacterial players and their metabolic interactions.</title>
        <authorList>
            <person name="Braga L.P.P."/>
            <person name="Pereira R.V."/>
            <person name="Martins L.F."/>
            <person name="Moura L.M.S."/>
            <person name="Sanchez F.B."/>
            <person name="Patane J.S.L."/>
            <person name="da Silva A.M."/>
            <person name="Setubal J.C."/>
        </authorList>
    </citation>
    <scope>NUCLEOTIDE SEQUENCE [LARGE SCALE GENOMIC DNA]</scope>
    <source>
        <strain evidence="4">ZC4RG45</strain>
    </source>
</reference>
<comment type="caution">
    <text evidence="4">The sequence shown here is derived from an EMBL/GenBank/DDBJ whole genome shotgun (WGS) entry which is preliminary data.</text>
</comment>